<dbReference type="GO" id="GO:0007032">
    <property type="term" value="P:endosome organization"/>
    <property type="evidence" value="ECO:0007669"/>
    <property type="project" value="TreeGrafter"/>
</dbReference>
<protein>
    <submittedName>
        <fullName evidence="3">Uncharacterized protein</fullName>
    </submittedName>
</protein>
<feature type="coiled-coil region" evidence="1">
    <location>
        <begin position="254"/>
        <end position="323"/>
    </location>
</feature>
<comment type="caution">
    <text evidence="3">The sequence shown here is derived from an EMBL/GenBank/DDBJ whole genome shotgun (WGS) entry which is preliminary data.</text>
</comment>
<evidence type="ECO:0000313" key="4">
    <source>
        <dbReference type="Proteomes" id="UP000886595"/>
    </source>
</evidence>
<dbReference type="GO" id="GO:0055037">
    <property type="term" value="C:recycling endosome"/>
    <property type="evidence" value="ECO:0007669"/>
    <property type="project" value="TreeGrafter"/>
</dbReference>
<reference evidence="3 4" key="1">
    <citation type="submission" date="2020-02" db="EMBL/GenBank/DDBJ databases">
        <authorList>
            <person name="Ma Q."/>
            <person name="Huang Y."/>
            <person name="Song X."/>
            <person name="Pei D."/>
        </authorList>
    </citation>
    <scope>NUCLEOTIDE SEQUENCE [LARGE SCALE GENOMIC DNA]</scope>
    <source>
        <strain evidence="3">Sxm20200214</strain>
        <tissue evidence="3">Leaf</tissue>
    </source>
</reference>
<keyword evidence="4" id="KW-1185">Reference proteome</keyword>
<dbReference type="AlphaFoldDB" id="A0A8X7RZ51"/>
<dbReference type="Proteomes" id="UP000886595">
    <property type="component" value="Unassembled WGS sequence"/>
</dbReference>
<keyword evidence="1" id="KW-0175">Coiled coil</keyword>
<dbReference type="GO" id="GO:0005829">
    <property type="term" value="C:cytosol"/>
    <property type="evidence" value="ECO:0007669"/>
    <property type="project" value="GOC"/>
</dbReference>
<sequence length="469" mass="52122">MASNGASPRHVDDAENSLDNVKRQLASSSGRNLPLFKRSETGKWSTRQEEMNQLSKELFCLTKIAQSLSLLSTSRGFPNIMVAVSILVHHRRKITFCVLETPGAPRAWVTTLHATQLVLKVHKEAVDSLSGSGSSTLGSVAAANETALECSKEIQAAMQVSLRNALNISAMKPIDGPLDDLTIMKTLTCYRRLLRVKDEELQSLARALRSCESTTKEIADKLSETAEAAVAAASAAHTMDEQRKIVSMEFERLSKDSERQQEAAKLKLKELEEKTYSLSKEKDQLVKERDSALQEAHMWRSELAKARERVVILEGAVVRAEEKARVAEASGEAKAKEASQREATAWTEKQELLAYVNMLQTQLQRQQLETKQVFEEKTESTNGETPLLPMTKKTEKDVDKACLSVSRTASMPGENVVHMSEDEVVGENKWNDIQATEARVSDVREISERDRSNSLDITVVSPESDVPRQ</sequence>
<dbReference type="PANTHER" id="PTHR22902:SF49">
    <property type="entry name" value="OS03G0666200 PROTEIN"/>
    <property type="match status" value="1"/>
</dbReference>
<dbReference type="GO" id="GO:0005802">
    <property type="term" value="C:trans-Golgi network"/>
    <property type="evidence" value="ECO:0007669"/>
    <property type="project" value="TreeGrafter"/>
</dbReference>
<name>A0A8X7RZ51_BRACI</name>
<dbReference type="OrthoDB" id="48057at2759"/>
<feature type="region of interest" description="Disordered" evidence="2">
    <location>
        <begin position="375"/>
        <end position="395"/>
    </location>
</feature>
<feature type="region of interest" description="Disordered" evidence="2">
    <location>
        <begin position="439"/>
        <end position="469"/>
    </location>
</feature>
<dbReference type="InterPro" id="IPR045188">
    <property type="entry name" value="Boi1/Boi2-like"/>
</dbReference>
<dbReference type="GO" id="GO:0005769">
    <property type="term" value="C:early endosome"/>
    <property type="evidence" value="ECO:0007669"/>
    <property type="project" value="TreeGrafter"/>
</dbReference>
<dbReference type="GO" id="GO:0042147">
    <property type="term" value="P:retrograde transport, endosome to Golgi"/>
    <property type="evidence" value="ECO:0007669"/>
    <property type="project" value="TreeGrafter"/>
</dbReference>
<dbReference type="GO" id="GO:0001881">
    <property type="term" value="P:receptor recycling"/>
    <property type="evidence" value="ECO:0007669"/>
    <property type="project" value="TreeGrafter"/>
</dbReference>
<feature type="compositionally biased region" description="Basic and acidic residues" evidence="2">
    <location>
        <begin position="439"/>
        <end position="453"/>
    </location>
</feature>
<evidence type="ECO:0000256" key="1">
    <source>
        <dbReference type="SAM" id="Coils"/>
    </source>
</evidence>
<evidence type="ECO:0000256" key="2">
    <source>
        <dbReference type="SAM" id="MobiDB-lite"/>
    </source>
</evidence>
<gene>
    <name evidence="3" type="ORF">Bca52824_043487</name>
</gene>
<proteinExistence type="predicted"/>
<organism evidence="3 4">
    <name type="scientific">Brassica carinata</name>
    <name type="common">Ethiopian mustard</name>
    <name type="synonym">Abyssinian cabbage</name>
    <dbReference type="NCBI Taxonomy" id="52824"/>
    <lineage>
        <taxon>Eukaryota</taxon>
        <taxon>Viridiplantae</taxon>
        <taxon>Streptophyta</taxon>
        <taxon>Embryophyta</taxon>
        <taxon>Tracheophyta</taxon>
        <taxon>Spermatophyta</taxon>
        <taxon>Magnoliopsida</taxon>
        <taxon>eudicotyledons</taxon>
        <taxon>Gunneridae</taxon>
        <taxon>Pentapetalae</taxon>
        <taxon>rosids</taxon>
        <taxon>malvids</taxon>
        <taxon>Brassicales</taxon>
        <taxon>Brassicaceae</taxon>
        <taxon>Brassiceae</taxon>
        <taxon>Brassica</taxon>
    </lineage>
</organism>
<dbReference type="PANTHER" id="PTHR22902">
    <property type="entry name" value="SESQUIPEDALIAN"/>
    <property type="match status" value="1"/>
</dbReference>
<accession>A0A8X7RZ51</accession>
<evidence type="ECO:0000313" key="3">
    <source>
        <dbReference type="EMBL" id="KAG2296818.1"/>
    </source>
</evidence>
<dbReference type="EMBL" id="JAAMPC010000009">
    <property type="protein sequence ID" value="KAG2296818.1"/>
    <property type="molecule type" value="Genomic_DNA"/>
</dbReference>